<dbReference type="InterPro" id="IPR052186">
    <property type="entry name" value="Hydantoin_racemase-like"/>
</dbReference>
<keyword evidence="3" id="KW-1185">Reference proteome</keyword>
<dbReference type="Gene3D" id="3.40.50.12500">
    <property type="match status" value="1"/>
</dbReference>
<dbReference type="InterPro" id="IPR015942">
    <property type="entry name" value="Asp/Glu/hydantoin_racemase"/>
</dbReference>
<dbReference type="Pfam" id="PF01177">
    <property type="entry name" value="Asp_Glu_race"/>
    <property type="match status" value="1"/>
</dbReference>
<reference evidence="2 3" key="2">
    <citation type="submission" date="2020-03" db="EMBL/GenBank/DDBJ databases">
        <title>Kangsaoukella pontilimi gen. nov., sp. nov., a new member of the family Rhodobacteraceae isolated from a tidal mudflat.</title>
        <authorList>
            <person name="Kim I.S."/>
        </authorList>
    </citation>
    <scope>NUCLEOTIDE SEQUENCE [LARGE SCALE GENOMIC DNA]</scope>
    <source>
        <strain evidence="2 3">GH1-50</strain>
    </source>
</reference>
<dbReference type="PANTHER" id="PTHR28047:SF5">
    <property type="entry name" value="PROTEIN DCG1"/>
    <property type="match status" value="1"/>
</dbReference>
<dbReference type="EMBL" id="WUPT01000001">
    <property type="protein sequence ID" value="MXQ06604.1"/>
    <property type="molecule type" value="Genomic_DNA"/>
</dbReference>
<gene>
    <name evidence="2" type="ORF">GQ651_01965</name>
</gene>
<dbReference type="Proteomes" id="UP000480350">
    <property type="component" value="Unassembled WGS sequence"/>
</dbReference>
<evidence type="ECO:0000313" key="2">
    <source>
        <dbReference type="EMBL" id="MXQ06604.1"/>
    </source>
</evidence>
<evidence type="ECO:0000256" key="1">
    <source>
        <dbReference type="ARBA" id="ARBA00038414"/>
    </source>
</evidence>
<accession>A0A7C9IEA2</accession>
<sequence>MRLLVINPNTSRGVTDRIRVAANAAALPGDHFTTLCPSWGPELIVTDHDAEEATRAVVETVHAYDAPCDGIVLASFGNTGAEQVRAIRPDIPVIGIASAAFLTAQSIGGPFGIVTFGRGLVPGLRAKVEEADLSDSLLDITFVEDDDFGDPGTVQTRYEGQLAELCAQMSRRGAACIVLGGGPLAGLARRLSTNCPVPVIDGTQAAVNLMRTIIVPSAQSATVGGRMSAKP</sequence>
<dbReference type="PANTHER" id="PTHR28047">
    <property type="entry name" value="PROTEIN DCG1"/>
    <property type="match status" value="1"/>
</dbReference>
<dbReference type="AlphaFoldDB" id="A0A7C9IEA2"/>
<dbReference type="InterPro" id="IPR053714">
    <property type="entry name" value="Iso_Racemase_Enz_sf"/>
</dbReference>
<comment type="similarity">
    <text evidence="1">Belongs to the HyuE racemase family.</text>
</comment>
<evidence type="ECO:0000313" key="3">
    <source>
        <dbReference type="Proteomes" id="UP000480350"/>
    </source>
</evidence>
<proteinExistence type="inferred from homology"/>
<name>A0A7C9IEA2_9RHOB</name>
<dbReference type="RefSeq" id="WP_160762533.1">
    <property type="nucleotide sequence ID" value="NZ_WUPT01000001.1"/>
</dbReference>
<dbReference type="GO" id="GO:0047661">
    <property type="term" value="F:amino-acid racemase activity"/>
    <property type="evidence" value="ECO:0007669"/>
    <property type="project" value="InterPro"/>
</dbReference>
<comment type="caution">
    <text evidence="2">The sequence shown here is derived from an EMBL/GenBank/DDBJ whole genome shotgun (WGS) entry which is preliminary data.</text>
</comment>
<organism evidence="2 3">
    <name type="scientific">Kangsaoukella pontilimi</name>
    <dbReference type="NCBI Taxonomy" id="2691042"/>
    <lineage>
        <taxon>Bacteria</taxon>
        <taxon>Pseudomonadati</taxon>
        <taxon>Pseudomonadota</taxon>
        <taxon>Alphaproteobacteria</taxon>
        <taxon>Rhodobacterales</taxon>
        <taxon>Paracoccaceae</taxon>
        <taxon>Kangsaoukella</taxon>
    </lineage>
</organism>
<protein>
    <recommendedName>
        <fullName evidence="4">Asp/Glu/hydantoin racemase</fullName>
    </recommendedName>
</protein>
<reference evidence="2 3" key="1">
    <citation type="submission" date="2019-12" db="EMBL/GenBank/DDBJ databases">
        <authorList>
            <person name="Lee S.D."/>
        </authorList>
    </citation>
    <scope>NUCLEOTIDE SEQUENCE [LARGE SCALE GENOMIC DNA]</scope>
    <source>
        <strain evidence="2 3">GH1-50</strain>
    </source>
</reference>
<evidence type="ECO:0008006" key="4">
    <source>
        <dbReference type="Google" id="ProtNLM"/>
    </source>
</evidence>